<organism evidence="1 2">
    <name type="scientific">Forsythia ovata</name>
    <dbReference type="NCBI Taxonomy" id="205694"/>
    <lineage>
        <taxon>Eukaryota</taxon>
        <taxon>Viridiplantae</taxon>
        <taxon>Streptophyta</taxon>
        <taxon>Embryophyta</taxon>
        <taxon>Tracheophyta</taxon>
        <taxon>Spermatophyta</taxon>
        <taxon>Magnoliopsida</taxon>
        <taxon>eudicotyledons</taxon>
        <taxon>Gunneridae</taxon>
        <taxon>Pentapetalae</taxon>
        <taxon>asterids</taxon>
        <taxon>lamiids</taxon>
        <taxon>Lamiales</taxon>
        <taxon>Oleaceae</taxon>
        <taxon>Forsythieae</taxon>
        <taxon>Forsythia</taxon>
    </lineage>
</organism>
<evidence type="ECO:0000313" key="1">
    <source>
        <dbReference type="EMBL" id="KAL2529407.1"/>
    </source>
</evidence>
<accession>A0ABD1UWG9</accession>
<dbReference type="Proteomes" id="UP001604277">
    <property type="component" value="Unassembled WGS sequence"/>
</dbReference>
<keyword evidence="2" id="KW-1185">Reference proteome</keyword>
<comment type="caution">
    <text evidence="1">The sequence shown here is derived from an EMBL/GenBank/DDBJ whole genome shotgun (WGS) entry which is preliminary data.</text>
</comment>
<evidence type="ECO:0000313" key="2">
    <source>
        <dbReference type="Proteomes" id="UP001604277"/>
    </source>
</evidence>
<name>A0ABD1UWG9_9LAMI</name>
<dbReference type="EMBL" id="JBFOLJ010000006">
    <property type="protein sequence ID" value="KAL2529407.1"/>
    <property type="molecule type" value="Genomic_DNA"/>
</dbReference>
<proteinExistence type="predicted"/>
<reference evidence="2" key="1">
    <citation type="submission" date="2024-07" db="EMBL/GenBank/DDBJ databases">
        <title>Two chromosome-level genome assemblies of Korean endemic species Abeliophyllum distichum and Forsythia ovata (Oleaceae).</title>
        <authorList>
            <person name="Jang H."/>
        </authorList>
    </citation>
    <scope>NUCLEOTIDE SEQUENCE [LARGE SCALE GENOMIC DNA]</scope>
</reference>
<dbReference type="AlphaFoldDB" id="A0ABD1UWG9"/>
<gene>
    <name evidence="1" type="ORF">Fot_22008</name>
</gene>
<sequence length="146" mass="15773">MCGICSRDCRPPGIGGNGEQLSISSVGTGNNIGGASVPLLTGPVSPMENFIRSRKMKAVVGCQGETVVPWGTWRTRRILRGLGGATRILLQGSRIVFSMIEERPEPLFLILLVSPNILTLGHDRTNWTQPLGKIADSGRHYNSFNS</sequence>
<protein>
    <submittedName>
        <fullName evidence="1">Uncharacterized protein</fullName>
    </submittedName>
</protein>